<dbReference type="EMBL" id="MLJW01007834">
    <property type="protein sequence ID" value="OIQ64793.1"/>
    <property type="molecule type" value="Genomic_DNA"/>
</dbReference>
<dbReference type="AlphaFoldDB" id="A0A1J5NZT6"/>
<reference evidence="1" key="1">
    <citation type="submission" date="2016-10" db="EMBL/GenBank/DDBJ databases">
        <title>Sequence of Gallionella enrichment culture.</title>
        <authorList>
            <person name="Poehlein A."/>
            <person name="Muehling M."/>
            <person name="Daniel R."/>
        </authorList>
    </citation>
    <scope>NUCLEOTIDE SEQUENCE</scope>
</reference>
<accession>A0A1J5NZT6</accession>
<protein>
    <recommendedName>
        <fullName evidence="2">Transposase</fullName>
    </recommendedName>
</protein>
<gene>
    <name evidence="1" type="ORF">GALL_536560</name>
</gene>
<evidence type="ECO:0008006" key="2">
    <source>
        <dbReference type="Google" id="ProtNLM"/>
    </source>
</evidence>
<organism evidence="1">
    <name type="scientific">mine drainage metagenome</name>
    <dbReference type="NCBI Taxonomy" id="410659"/>
    <lineage>
        <taxon>unclassified sequences</taxon>
        <taxon>metagenomes</taxon>
        <taxon>ecological metagenomes</taxon>
    </lineage>
</organism>
<sequence>MKATTVELEAGRLSLVSHPKEIADLILAAAGRKQ</sequence>
<name>A0A1J5NZT6_9ZZZZ</name>
<evidence type="ECO:0000313" key="1">
    <source>
        <dbReference type="EMBL" id="OIQ64793.1"/>
    </source>
</evidence>
<proteinExistence type="predicted"/>
<comment type="caution">
    <text evidence="1">The sequence shown here is derived from an EMBL/GenBank/DDBJ whole genome shotgun (WGS) entry which is preliminary data.</text>
</comment>